<dbReference type="InterPro" id="IPR000998">
    <property type="entry name" value="MAM_dom"/>
</dbReference>
<evidence type="ECO:0000256" key="6">
    <source>
        <dbReference type="SAM" id="SignalP"/>
    </source>
</evidence>
<dbReference type="GO" id="GO:0004672">
    <property type="term" value="F:protein kinase activity"/>
    <property type="evidence" value="ECO:0007669"/>
    <property type="project" value="InterPro"/>
</dbReference>
<keyword evidence="5" id="KW-0812">Transmembrane</keyword>
<feature type="binding site" evidence="3">
    <location>
        <position position="926"/>
    </location>
    <ligand>
        <name>ATP</name>
        <dbReference type="ChEBI" id="CHEBI:30616"/>
    </ligand>
</feature>
<dbReference type="GO" id="GO:0005524">
    <property type="term" value="F:ATP binding"/>
    <property type="evidence" value="ECO:0007669"/>
    <property type="project" value="UniProtKB-UniRule"/>
</dbReference>
<keyword evidence="3" id="KW-0067">ATP-binding</keyword>
<proteinExistence type="predicted"/>
<dbReference type="PROSITE" id="PS00107">
    <property type="entry name" value="PROTEIN_KINASE_ATP"/>
    <property type="match status" value="1"/>
</dbReference>
<name>T1JGN5_STRMM</name>
<evidence type="ECO:0000259" key="7">
    <source>
        <dbReference type="PROSITE" id="PS50060"/>
    </source>
</evidence>
<dbReference type="CDD" id="cd00112">
    <property type="entry name" value="LDLa"/>
    <property type="match status" value="1"/>
</dbReference>
<dbReference type="PANTHER" id="PTHR23282">
    <property type="entry name" value="APICAL ENDOSOMAL GLYCOPROTEIN PRECURSOR"/>
    <property type="match status" value="1"/>
</dbReference>
<dbReference type="STRING" id="126957.T1JGN5"/>
<evidence type="ECO:0000256" key="1">
    <source>
        <dbReference type="ARBA" id="ARBA00023157"/>
    </source>
</evidence>
<dbReference type="InterPro" id="IPR023415">
    <property type="entry name" value="LDLR_class-A_CS"/>
</dbReference>
<dbReference type="InterPro" id="IPR011009">
    <property type="entry name" value="Kinase-like_dom_sf"/>
</dbReference>
<dbReference type="AlphaFoldDB" id="T1JGN5"/>
<dbReference type="InterPro" id="IPR017441">
    <property type="entry name" value="Protein_kinase_ATP_BS"/>
</dbReference>
<feature type="signal peptide" evidence="6">
    <location>
        <begin position="1"/>
        <end position="24"/>
    </location>
</feature>
<accession>T1JGN5</accession>
<evidence type="ECO:0000256" key="4">
    <source>
        <dbReference type="SAM" id="MobiDB-lite"/>
    </source>
</evidence>
<dbReference type="PhylomeDB" id="T1JGN5"/>
<keyword evidence="3" id="KW-0547">Nucleotide-binding</keyword>
<dbReference type="EMBL" id="JH432211">
    <property type="status" value="NOT_ANNOTATED_CDS"/>
    <property type="molecule type" value="Genomic_DNA"/>
</dbReference>
<dbReference type="PANTHER" id="PTHR23282:SF146">
    <property type="entry name" value="RT07201P-RELATED"/>
    <property type="match status" value="1"/>
</dbReference>
<feature type="compositionally biased region" description="Gly residues" evidence="4">
    <location>
        <begin position="642"/>
        <end position="652"/>
    </location>
</feature>
<keyword evidence="1 2" id="KW-1015">Disulfide bond</keyword>
<dbReference type="GO" id="GO:0016020">
    <property type="term" value="C:membrane"/>
    <property type="evidence" value="ECO:0007669"/>
    <property type="project" value="InterPro"/>
</dbReference>
<dbReference type="PROSITE" id="PS50068">
    <property type="entry name" value="LDLRA_2"/>
    <property type="match status" value="1"/>
</dbReference>
<feature type="region of interest" description="Disordered" evidence="4">
    <location>
        <begin position="708"/>
        <end position="728"/>
    </location>
</feature>
<organism evidence="8 9">
    <name type="scientific">Strigamia maritima</name>
    <name type="common">European centipede</name>
    <name type="synonym">Geophilus maritimus</name>
    <dbReference type="NCBI Taxonomy" id="126957"/>
    <lineage>
        <taxon>Eukaryota</taxon>
        <taxon>Metazoa</taxon>
        <taxon>Ecdysozoa</taxon>
        <taxon>Arthropoda</taxon>
        <taxon>Myriapoda</taxon>
        <taxon>Chilopoda</taxon>
        <taxon>Pleurostigmophora</taxon>
        <taxon>Geophilomorpha</taxon>
        <taxon>Linotaeniidae</taxon>
        <taxon>Strigamia</taxon>
    </lineage>
</organism>
<keyword evidence="5" id="KW-1133">Transmembrane helix</keyword>
<dbReference type="OMA" id="PADENSH"/>
<comment type="caution">
    <text evidence="2">Lacks conserved residue(s) required for the propagation of feature annotation.</text>
</comment>
<keyword evidence="5" id="KW-0472">Membrane</keyword>
<dbReference type="SUPFAM" id="SSF49899">
    <property type="entry name" value="Concanavalin A-like lectins/glucanases"/>
    <property type="match status" value="2"/>
</dbReference>
<feature type="disulfide bond" evidence="2">
    <location>
        <begin position="189"/>
        <end position="201"/>
    </location>
</feature>
<feature type="transmembrane region" description="Helical" evidence="5">
    <location>
        <begin position="809"/>
        <end position="831"/>
    </location>
</feature>
<dbReference type="Proteomes" id="UP000014500">
    <property type="component" value="Unassembled WGS sequence"/>
</dbReference>
<dbReference type="InterPro" id="IPR001245">
    <property type="entry name" value="Ser-Thr/Tyr_kinase_cat_dom"/>
</dbReference>
<evidence type="ECO:0000313" key="9">
    <source>
        <dbReference type="Proteomes" id="UP000014500"/>
    </source>
</evidence>
<reference evidence="8" key="2">
    <citation type="submission" date="2015-02" db="UniProtKB">
        <authorList>
            <consortium name="EnsemblMetazoa"/>
        </authorList>
    </citation>
    <scope>IDENTIFICATION</scope>
</reference>
<dbReference type="SMART" id="SM00192">
    <property type="entry name" value="LDLa"/>
    <property type="match status" value="1"/>
</dbReference>
<dbReference type="CDD" id="cd06263">
    <property type="entry name" value="MAM"/>
    <property type="match status" value="1"/>
</dbReference>
<dbReference type="Pfam" id="PF07714">
    <property type="entry name" value="PK_Tyr_Ser-Thr"/>
    <property type="match status" value="1"/>
</dbReference>
<feature type="chain" id="PRO_5004579646" description="MAM domain-containing protein" evidence="6">
    <location>
        <begin position="25"/>
        <end position="1131"/>
    </location>
</feature>
<dbReference type="EnsemblMetazoa" id="SMAR013008-RA">
    <property type="protein sequence ID" value="SMAR013008-PA"/>
    <property type="gene ID" value="SMAR013008"/>
</dbReference>
<evidence type="ECO:0000313" key="8">
    <source>
        <dbReference type="EnsemblMetazoa" id="SMAR013008-PA"/>
    </source>
</evidence>
<dbReference type="Gene3D" id="2.60.120.200">
    <property type="match status" value="2"/>
</dbReference>
<evidence type="ECO:0000256" key="2">
    <source>
        <dbReference type="PROSITE-ProRule" id="PRU00124"/>
    </source>
</evidence>
<dbReference type="Pfam" id="PF00629">
    <property type="entry name" value="MAM"/>
    <property type="match status" value="2"/>
</dbReference>
<dbReference type="HOGENOM" id="CLU_279041_0_0_1"/>
<feature type="region of interest" description="Disordered" evidence="4">
    <location>
        <begin position="628"/>
        <end position="667"/>
    </location>
</feature>
<dbReference type="InterPro" id="IPR002172">
    <property type="entry name" value="LDrepeatLR_classA_rpt"/>
</dbReference>
<reference evidence="9" key="1">
    <citation type="submission" date="2011-05" db="EMBL/GenBank/DDBJ databases">
        <authorList>
            <person name="Richards S.R."/>
            <person name="Qu J."/>
            <person name="Jiang H."/>
            <person name="Jhangiani S.N."/>
            <person name="Agravi P."/>
            <person name="Goodspeed R."/>
            <person name="Gross S."/>
            <person name="Mandapat C."/>
            <person name="Jackson L."/>
            <person name="Mathew T."/>
            <person name="Pu L."/>
            <person name="Thornton R."/>
            <person name="Saada N."/>
            <person name="Wilczek-Boney K.B."/>
            <person name="Lee S."/>
            <person name="Kovar C."/>
            <person name="Wu Y."/>
            <person name="Scherer S.E."/>
            <person name="Worley K.C."/>
            <person name="Muzny D.M."/>
            <person name="Gibbs R."/>
        </authorList>
    </citation>
    <scope>NUCLEOTIDE SEQUENCE</scope>
    <source>
        <strain evidence="9">Brora</strain>
    </source>
</reference>
<keyword evidence="6" id="KW-0732">Signal</keyword>
<keyword evidence="9" id="KW-1185">Reference proteome</keyword>
<feature type="domain" description="MAM" evidence="7">
    <location>
        <begin position="25"/>
        <end position="180"/>
    </location>
</feature>
<sequence length="1131" mass="122868">MELRRAIAFLCCIFVTFIVSCGTAFNCHFETETECQWIRTGELEWVSAANLTGAKVGPATDSNGNERGHFLYLPGSKHATNRLINITSPVVDSSDLTCRLVFSEHSYGVPVDAIKVVVMTSDKLSTIIGDKCAHGTNRWEKIDQRLGNRNSPFQVVIEFVPADENSHLAIDDVRLENCFPDPLPSSGACDLRHHFDCGEKCIDRSHVCDLHVDCARGEDETQECEKISRHAKCNFEMNQDEGDVMCGWSNDQTDHLDWIRHKGALDKRGPPHDYTYKNSSGGKTRESSNLIMQSRSELGSNAVLNSASFSPPPKYHGQIHSPFYNSCQIRFAYFMSGMSSGALALNCIEKPPRREEKETVLWRKSGNQKDDWIRATVPLPKLLYNYRLQFVGSRGLRNHGYIALDDITLSPECFGIGVNLTDEEKRGGHRSKFNEKVQFPATLMRYKFDTCGAKGRFGPTSSMCNNSYSRSGLIVDVVDGRNMSGIQVWTVNNTGFYSIIAQGASGGKGARTAHTSHGARAHAVLKWWSGDTIHILVGQEGSSTCQWGHCSQPLTQRQPESASGIRGLAHLKAASNSLNRGSGGGGGGATYVFQMDDSGRARPLLVAAGGGGFALDDPMPDTVNPDGRGFNRSVVSRPGTGPRNGAGGGGGWSPDFDANMSSSHPSRGLSLLEGGIGGPPCTALAHWEANGGFGGGGGACHSGGGGGGFAGGDTADPDHSEENGEGGVSWLPPRFSAVTTGLVDGPGVVEIYSAFEGCGCSFLCVVLDFDANEHACICDENWQLASDNVSCVALSGVDRTVIMGMPRHLLIVLLCVVVLMICIGSATFFLYHRYRRQKVKNIRQELFGNAELQLNRLRQQTGGMVTEYNPNYEFGGSTCTIQDLKEVSRESLTLVKALGQGAFGEVYQGCLHNLPGETRDLPVAVKTLPELSSSQAEMDFLMEALIMREFYKDPDVISAALPVFHRPPSMERDTTVMRPPDSEDRFLHVQRTPDSDLPTPASTDYLIPIPASNYSINTERTDLTSSVDSIDKLLELDEPRVPAPSPIAPNGKKRTGGYTSIPTFDDTTLPPNNNFKSSNKSSLALDPSILAKQLSARRPLAYMNVAASATKEQKVDPFIIGNHFTEKEVNC</sequence>
<dbReference type="SMART" id="SM00137">
    <property type="entry name" value="MAM"/>
    <property type="match status" value="1"/>
</dbReference>
<dbReference type="PROSITE" id="PS50060">
    <property type="entry name" value="MAM_2"/>
    <property type="match status" value="2"/>
</dbReference>
<dbReference type="InterPro" id="IPR013320">
    <property type="entry name" value="ConA-like_dom_sf"/>
</dbReference>
<evidence type="ECO:0000256" key="5">
    <source>
        <dbReference type="SAM" id="Phobius"/>
    </source>
</evidence>
<dbReference type="eggNOG" id="KOG1095">
    <property type="taxonomic scope" value="Eukaryota"/>
</dbReference>
<feature type="domain" description="MAM" evidence="7">
    <location>
        <begin position="231"/>
        <end position="415"/>
    </location>
</feature>
<dbReference type="InterPro" id="IPR051560">
    <property type="entry name" value="MAM_domain-containing"/>
</dbReference>
<dbReference type="PROSITE" id="PS01209">
    <property type="entry name" value="LDLRA_1"/>
    <property type="match status" value="1"/>
</dbReference>
<dbReference type="Gene3D" id="3.30.200.20">
    <property type="entry name" value="Phosphorylase Kinase, domain 1"/>
    <property type="match status" value="1"/>
</dbReference>
<protein>
    <recommendedName>
        <fullName evidence="7">MAM domain-containing protein</fullName>
    </recommendedName>
</protein>
<dbReference type="PROSITE" id="PS51257">
    <property type="entry name" value="PROKAR_LIPOPROTEIN"/>
    <property type="match status" value="1"/>
</dbReference>
<dbReference type="SUPFAM" id="SSF56112">
    <property type="entry name" value="Protein kinase-like (PK-like)"/>
    <property type="match status" value="1"/>
</dbReference>
<evidence type="ECO:0000256" key="3">
    <source>
        <dbReference type="PROSITE-ProRule" id="PRU10141"/>
    </source>
</evidence>